<dbReference type="InterPro" id="IPR001932">
    <property type="entry name" value="PPM-type_phosphatase-like_dom"/>
</dbReference>
<evidence type="ECO:0000313" key="4">
    <source>
        <dbReference type="Proteomes" id="UP000249396"/>
    </source>
</evidence>
<gene>
    <name evidence="3" type="primary">tagF</name>
    <name evidence="3" type="ORF">DM484_19145</name>
</gene>
<dbReference type="SUPFAM" id="SSF81606">
    <property type="entry name" value="PP2C-like"/>
    <property type="match status" value="1"/>
</dbReference>
<dbReference type="Gene3D" id="3.60.40.10">
    <property type="entry name" value="PPM-type phosphatase domain"/>
    <property type="match status" value="1"/>
</dbReference>
<dbReference type="Pfam" id="PF13672">
    <property type="entry name" value="PP2C_2"/>
    <property type="match status" value="1"/>
</dbReference>
<dbReference type="InterPro" id="IPR017748">
    <property type="entry name" value="TagF"/>
</dbReference>
<dbReference type="Gene3D" id="3.40.1730.10">
    <property type="entry name" value="pa0076 domain"/>
    <property type="match status" value="1"/>
</dbReference>
<organism evidence="3 4">
    <name type="scientific">Candidatus Methylumidiphilus alinenensis</name>
    <dbReference type="NCBI Taxonomy" id="2202197"/>
    <lineage>
        <taxon>Bacteria</taxon>
        <taxon>Pseudomonadati</taxon>
        <taxon>Pseudomonadota</taxon>
        <taxon>Gammaproteobacteria</taxon>
        <taxon>Methylococcales</taxon>
        <taxon>Candidatus Methylumidiphilus</taxon>
    </lineage>
</organism>
<dbReference type="InterPro" id="IPR036457">
    <property type="entry name" value="PPM-type-like_dom_sf"/>
</dbReference>
<dbReference type="GO" id="GO:0004722">
    <property type="term" value="F:protein serine/threonine phosphatase activity"/>
    <property type="evidence" value="ECO:0007669"/>
    <property type="project" value="InterPro"/>
</dbReference>
<evidence type="ECO:0000313" key="3">
    <source>
        <dbReference type="EMBL" id="PZN75281.1"/>
    </source>
</evidence>
<dbReference type="InterPro" id="IPR015655">
    <property type="entry name" value="PP2C"/>
</dbReference>
<evidence type="ECO:0000256" key="1">
    <source>
        <dbReference type="SAM" id="MobiDB-lite"/>
    </source>
</evidence>
<dbReference type="NCBIfam" id="TIGR03373">
    <property type="entry name" value="VI_minor_4"/>
    <property type="match status" value="1"/>
</dbReference>
<reference evidence="3 4" key="1">
    <citation type="journal article" date="2018" name="Aquat. Microb. Ecol.">
        <title>Gammaproteobacterial methanotrophs dominate.</title>
        <authorList>
            <person name="Rissanen A.J."/>
            <person name="Saarenheimo J."/>
            <person name="Tiirola M."/>
            <person name="Peura S."/>
            <person name="Aalto S.L."/>
            <person name="Karvinen A."/>
            <person name="Nykanen H."/>
        </authorList>
    </citation>
    <scope>NUCLEOTIDE SEQUENCE [LARGE SCALE GENOMIC DNA]</scope>
    <source>
        <strain evidence="3">AMbin10</strain>
    </source>
</reference>
<dbReference type="SMART" id="SM00332">
    <property type="entry name" value="PP2Cc"/>
    <property type="match status" value="1"/>
</dbReference>
<comment type="caution">
    <text evidence="3">The sequence shown here is derived from an EMBL/GenBank/DDBJ whole genome shotgun (WGS) entry which is preliminary data.</text>
</comment>
<feature type="compositionally biased region" description="Basic and acidic residues" evidence="1">
    <location>
        <begin position="255"/>
        <end position="268"/>
    </location>
</feature>
<dbReference type="Proteomes" id="UP000249396">
    <property type="component" value="Unassembled WGS sequence"/>
</dbReference>
<dbReference type="PANTHER" id="PTHR47992">
    <property type="entry name" value="PROTEIN PHOSPHATASE"/>
    <property type="match status" value="1"/>
</dbReference>
<feature type="region of interest" description="Disordered" evidence="1">
    <location>
        <begin position="252"/>
        <end position="281"/>
    </location>
</feature>
<protein>
    <submittedName>
        <fullName evidence="3">Type VI secretion system-associated protein TagF</fullName>
    </submittedName>
</protein>
<sequence length="529" mass="58757">MNAVLQQGFYGKLPVIGDFVTRRLPKAFVEAWDHWLQSAITTSREQLGDSWLDIYLFSPIWRFGLSPGVCGENAWTGVMMPSVDKVNRHFPFTMAFPVTDAEILTYLFGSKEGELWFRELEELALSCLDGLGVDAIDERLQAMQVPTFLPACRAALAPVIPGTTGKGKCAFHLSTENFGQNPAVFMGLSASLLNQFMPLYSFWSHFDSENITPSLLVCDGLPPIDTYVALLTGEWAQRGWALQSSAIRVLSSSDNKPDEKDGRDEDKNVPYFDSDSTTRPRKPKVSWQWLSWGITVVGMRRKLNEDALIDRREAGLWAVADGMGGHMAGDVASHMIVVELSKLELSANLQDFVNQVDRCLQDVNSKLCQLAAESGDEDQIIGSTVVVFLVEENHCVFLWAGDSRLYLFRDGKLGQLTQDHSLYDDFVRQGLIGLGSQMDSGRCNIITRAVGANETLQLSRGECEAQNGDLFLICSDGLDKELTREEIERVFIETPKDEIAKVLIEQAESRGARDNVTVMIIEASCIESG</sequence>
<dbReference type="EMBL" id="QJPH01000393">
    <property type="protein sequence ID" value="PZN75281.1"/>
    <property type="molecule type" value="Genomic_DNA"/>
</dbReference>
<accession>A0A2W4QT54</accession>
<dbReference type="CDD" id="cd00143">
    <property type="entry name" value="PP2Cc"/>
    <property type="match status" value="1"/>
</dbReference>
<dbReference type="SMART" id="SM00331">
    <property type="entry name" value="PP2C_SIG"/>
    <property type="match status" value="1"/>
</dbReference>
<dbReference type="AlphaFoldDB" id="A0A2W4QT54"/>
<name>A0A2W4QT54_9GAMM</name>
<dbReference type="Pfam" id="PF09867">
    <property type="entry name" value="TagF_N"/>
    <property type="match status" value="1"/>
</dbReference>
<feature type="domain" description="PPM-type phosphatase" evidence="2">
    <location>
        <begin position="291"/>
        <end position="523"/>
    </location>
</feature>
<evidence type="ECO:0000259" key="2">
    <source>
        <dbReference type="PROSITE" id="PS51746"/>
    </source>
</evidence>
<proteinExistence type="predicted"/>
<dbReference type="InterPro" id="IPR038225">
    <property type="entry name" value="TagF_sf"/>
</dbReference>
<dbReference type="PROSITE" id="PS51746">
    <property type="entry name" value="PPM_2"/>
    <property type="match status" value="1"/>
</dbReference>